<comment type="caution">
    <text evidence="3">The sequence shown here is derived from an EMBL/GenBank/DDBJ whole genome shotgun (WGS) entry which is preliminary data.</text>
</comment>
<feature type="compositionally biased region" description="Basic and acidic residues" evidence="1">
    <location>
        <begin position="273"/>
        <end position="295"/>
    </location>
</feature>
<dbReference type="AlphaFoldDB" id="A0AAW2IFI5"/>
<proteinExistence type="predicted"/>
<sequence>MSIMLRALFVLCVVLAPAELKTVSVETTTARPKEGKALFISTGKCSDLTVESGKSENDACTARCNELNKEFEGGRCKDGLCKCRLDLSGIINNLTNIEKERMRKTRKVVKCKNLIRLGGQEGPENHRGCGIHCRLANPENKDGRCVQGVCQCTKEVIEKTTTEKPEEDEEEGEEDTCEEGTCASQCSKSSDGNSEGYCKDGACHCRAVPQQPTSPKTTDVDIKGREPVDCQHRKKTVSDQICKSHCEEFSKDHTEGRCVDGVCRCGYAVFEKMESETEQPEEKSNNRGRRVDPKRRQQRKRP</sequence>
<feature type="region of interest" description="Disordered" evidence="1">
    <location>
        <begin position="273"/>
        <end position="302"/>
    </location>
</feature>
<protein>
    <submittedName>
        <fullName evidence="3">Uncharacterized protein</fullName>
    </submittedName>
</protein>
<accession>A0AAW2IFI5</accession>
<dbReference type="EMBL" id="JARGDH010000001">
    <property type="protein sequence ID" value="KAL0280816.1"/>
    <property type="molecule type" value="Genomic_DNA"/>
</dbReference>
<evidence type="ECO:0000313" key="3">
    <source>
        <dbReference type="EMBL" id="KAL0280816.1"/>
    </source>
</evidence>
<organism evidence="3">
    <name type="scientific">Menopon gallinae</name>
    <name type="common">poultry shaft louse</name>
    <dbReference type="NCBI Taxonomy" id="328185"/>
    <lineage>
        <taxon>Eukaryota</taxon>
        <taxon>Metazoa</taxon>
        <taxon>Ecdysozoa</taxon>
        <taxon>Arthropoda</taxon>
        <taxon>Hexapoda</taxon>
        <taxon>Insecta</taxon>
        <taxon>Pterygota</taxon>
        <taxon>Neoptera</taxon>
        <taxon>Paraneoptera</taxon>
        <taxon>Psocodea</taxon>
        <taxon>Troctomorpha</taxon>
        <taxon>Phthiraptera</taxon>
        <taxon>Amblycera</taxon>
        <taxon>Menoponidae</taxon>
        <taxon>Menopon</taxon>
    </lineage>
</organism>
<keyword evidence="2" id="KW-0732">Signal</keyword>
<feature type="chain" id="PRO_5043957493" evidence="2">
    <location>
        <begin position="21"/>
        <end position="302"/>
    </location>
</feature>
<reference evidence="3" key="1">
    <citation type="journal article" date="2024" name="Gigascience">
        <title>Chromosome-level genome of the poultry shaft louse Menopon gallinae provides insight into the host-switching and adaptive evolution of parasitic lice.</title>
        <authorList>
            <person name="Xu Y."/>
            <person name="Ma L."/>
            <person name="Liu S."/>
            <person name="Liang Y."/>
            <person name="Liu Q."/>
            <person name="He Z."/>
            <person name="Tian L."/>
            <person name="Duan Y."/>
            <person name="Cai W."/>
            <person name="Li H."/>
            <person name="Song F."/>
        </authorList>
    </citation>
    <scope>NUCLEOTIDE SEQUENCE</scope>
    <source>
        <strain evidence="3">Cailab_2023a</strain>
    </source>
</reference>
<evidence type="ECO:0000256" key="1">
    <source>
        <dbReference type="SAM" id="MobiDB-lite"/>
    </source>
</evidence>
<feature type="signal peptide" evidence="2">
    <location>
        <begin position="1"/>
        <end position="20"/>
    </location>
</feature>
<evidence type="ECO:0000256" key="2">
    <source>
        <dbReference type="SAM" id="SignalP"/>
    </source>
</evidence>
<gene>
    <name evidence="3" type="ORF">PYX00_001998</name>
</gene>
<name>A0AAW2IFI5_9NEOP</name>